<dbReference type="Proteomes" id="UP000827816">
    <property type="component" value="Segment"/>
</dbReference>
<keyword evidence="3" id="KW-1185">Reference proteome</keyword>
<evidence type="ECO:0000259" key="1">
    <source>
        <dbReference type="Pfam" id="PF13392"/>
    </source>
</evidence>
<reference evidence="2" key="1">
    <citation type="submission" date="2021-10" db="EMBL/GenBank/DDBJ databases">
        <authorList>
            <person name="Brantly S."/>
            <person name="Loertscher E."/>
            <person name="Chow J."/>
            <person name="Doney J."/>
            <person name="Standing N."/>
            <person name="Ruesch S."/>
            <person name="Holmstead J."/>
            <person name="Fairholm J."/>
            <person name="Parson M."/>
            <person name="Rodriguez W."/>
            <person name="Himes S."/>
            <person name="Tovar K."/>
            <person name="Wilkey A."/>
            <person name="Birch L."/>
            <person name="Hogan T."/>
            <person name="Flake P."/>
            <person name="Walker J."/>
            <person name="Johnson L."/>
            <person name="Kruger J.L."/>
            <person name="Sharma R."/>
            <person name="Breakwell D.P."/>
            <person name="Grose J.H."/>
        </authorList>
    </citation>
    <scope>NUCLEOTIDE SEQUENCE</scope>
</reference>
<proteinExistence type="predicted"/>
<dbReference type="SUPFAM" id="SSF54060">
    <property type="entry name" value="His-Me finger endonucleases"/>
    <property type="match status" value="1"/>
</dbReference>
<dbReference type="EMBL" id="OK499971">
    <property type="protein sequence ID" value="UGO47177.1"/>
    <property type="molecule type" value="Genomic_DNA"/>
</dbReference>
<sequence length="182" mass="20539">MRQHCPGPNQLFTYSGGKIMAKIILSEFLVYDPTSDTGLRWKTKRGKMKAGSVAGSYSSTRGDYVVWLFGKRYAAHRIVWELNNGSIPDGHDIDHADGDRKNNEIRNLRIATTSQNLWNMRTPSHNTSGVKGLCFVKSSGLWLGQIVANGVSHKKKSKSRQVVEEWLLETRNKVHGDFARHE</sequence>
<dbReference type="Gene3D" id="3.90.75.20">
    <property type="match status" value="1"/>
</dbReference>
<dbReference type="InterPro" id="IPR003615">
    <property type="entry name" value="HNH_nuc"/>
</dbReference>
<gene>
    <name evidence="2" type="ORF">COBRASIX_10</name>
</gene>
<dbReference type="InterPro" id="IPR044925">
    <property type="entry name" value="His-Me_finger_sf"/>
</dbReference>
<name>A0AAE8YSE1_9CAUD</name>
<accession>A0AAE8YSE1</accession>
<evidence type="ECO:0000313" key="3">
    <source>
        <dbReference type="Proteomes" id="UP000827816"/>
    </source>
</evidence>
<evidence type="ECO:0000313" key="2">
    <source>
        <dbReference type="EMBL" id="UGO47177.1"/>
    </source>
</evidence>
<protein>
    <recommendedName>
        <fullName evidence="1">HNH nuclease domain-containing protein</fullName>
    </recommendedName>
</protein>
<dbReference type="Pfam" id="PF13392">
    <property type="entry name" value="HNH_3"/>
    <property type="match status" value="1"/>
</dbReference>
<organism evidence="2 3">
    <name type="scientific">Enterobacter phage vB_EclS_CobraSix</name>
    <dbReference type="NCBI Taxonomy" id="2894794"/>
    <lineage>
        <taxon>Viruses</taxon>
        <taxon>Duplodnaviria</taxon>
        <taxon>Heunggongvirae</taxon>
        <taxon>Uroviricota</taxon>
        <taxon>Caudoviricetes</taxon>
        <taxon>Cobrasixvirus</taxon>
        <taxon>Cobrasixvirus cobrasix</taxon>
    </lineage>
</organism>
<feature type="domain" description="HNH nuclease" evidence="1">
    <location>
        <begin position="73"/>
        <end position="116"/>
    </location>
</feature>